<dbReference type="KEGG" id="nzs:SLY_1038"/>
<proteinExistence type="predicted"/>
<sequence length="42" mass="5097">MSARKNKYKCLPTEAEIRKIHNLIKNSKGKSHIRRKKMFWLL</sequence>
<dbReference type="EMBL" id="CP002548">
    <property type="protein sequence ID" value="AGL90952.1"/>
    <property type="molecule type" value="Genomic_DNA"/>
</dbReference>
<gene>
    <name evidence="1" type="ORF">SLY_1038</name>
</gene>
<name>R4RYJ6_PHYAS</name>
<dbReference type="PATRIC" id="fig|980422.3.peg.955"/>
<protein>
    <submittedName>
        <fullName evidence="1">Uncharacterized protein</fullName>
    </submittedName>
</protein>
<dbReference type="HOGENOM" id="CLU_3258507_0_0_14"/>
<organism evidence="1 2">
    <name type="scientific">Strawberry lethal yellows phytoplasma (CPA) str. NZSb11</name>
    <dbReference type="NCBI Taxonomy" id="980422"/>
    <lineage>
        <taxon>Bacteria</taxon>
        <taxon>Bacillati</taxon>
        <taxon>Mycoplasmatota</taxon>
        <taxon>Mollicutes</taxon>
        <taxon>Acholeplasmatales</taxon>
        <taxon>Acholeplasmataceae</taxon>
        <taxon>Candidatus Phytoplasma</taxon>
        <taxon>16SrXII (Stolbur group)</taxon>
    </lineage>
</organism>
<evidence type="ECO:0000313" key="1">
    <source>
        <dbReference type="EMBL" id="AGL90952.1"/>
    </source>
</evidence>
<dbReference type="Proteomes" id="UP000013941">
    <property type="component" value="Chromosome"/>
</dbReference>
<accession>R4RYJ6</accession>
<reference evidence="1 2" key="1">
    <citation type="journal article" date="2013" name="BMC Genomics">
        <title>Comparison of the complete genome sequence of two closely related isolates of 'Candidatus Phytoplasma australiense' reveals genome plasticity.</title>
        <authorList>
            <person name="Andersen M.T."/>
            <person name="Liefting L.W."/>
            <person name="Havukkala I."/>
            <person name="Beever R.E."/>
        </authorList>
    </citation>
    <scope>NUCLEOTIDE SEQUENCE [LARGE SCALE GENOMIC DNA]</scope>
    <source>
        <strain evidence="1 2">NZSb11</strain>
    </source>
</reference>
<keyword evidence="2" id="KW-1185">Reference proteome</keyword>
<dbReference type="AlphaFoldDB" id="R4RYJ6"/>
<evidence type="ECO:0000313" key="2">
    <source>
        <dbReference type="Proteomes" id="UP000013941"/>
    </source>
</evidence>